<evidence type="ECO:0000313" key="1">
    <source>
        <dbReference type="EMBL" id="OOQ57221.1"/>
    </source>
</evidence>
<accession>A0A1S9P8D5</accession>
<dbReference type="PANTHER" id="PTHR48098:SF3">
    <property type="entry name" value="IRON(III) ENTEROBACTIN ESTERASE"/>
    <property type="match status" value="1"/>
</dbReference>
<reference evidence="1 2" key="1">
    <citation type="submission" date="2016-07" db="EMBL/GenBank/DDBJ databases">
        <title>Genomic analysis of zinc-resistant bacterium Mucilaginibacter pedocola TBZ30.</title>
        <authorList>
            <person name="Huang J."/>
            <person name="Tang J."/>
        </authorList>
    </citation>
    <scope>NUCLEOTIDE SEQUENCE [LARGE SCALE GENOMIC DNA]</scope>
    <source>
        <strain evidence="1 2">TBZ30</strain>
    </source>
</reference>
<keyword evidence="2" id="KW-1185">Reference proteome</keyword>
<sequence>MNREYHKWHSPALQRDMELLVFGTGGRPVLFFPTRMARFYDYENWGILAALEHKLASEEIQLFCVDSVDAESFYNTHVHPEVRIARHVQYEDYLITEVVPFIKQKNSNAYIEAAGCSMGAYHALNIALKHPDIFKKAVSMSGRYDLTEHLADFRDLFDGYHNQQVYFNMPRQYVANMHEHSLLEELRSLTIILAVGQTDPFLFNNQEISRLLWDKGIPNEFYVWDGYAHRPRYWKKMVELYL</sequence>
<dbReference type="Gene3D" id="3.40.50.1820">
    <property type="entry name" value="alpha/beta hydrolase"/>
    <property type="match status" value="1"/>
</dbReference>
<evidence type="ECO:0000313" key="2">
    <source>
        <dbReference type="Proteomes" id="UP000189739"/>
    </source>
</evidence>
<name>A0A1S9P8D5_9SPHI</name>
<dbReference type="PANTHER" id="PTHR48098">
    <property type="entry name" value="ENTEROCHELIN ESTERASE-RELATED"/>
    <property type="match status" value="1"/>
</dbReference>
<comment type="caution">
    <text evidence="1">The sequence shown here is derived from an EMBL/GenBank/DDBJ whole genome shotgun (WGS) entry which is preliminary data.</text>
</comment>
<protein>
    <submittedName>
        <fullName evidence="1">Esterase</fullName>
    </submittedName>
</protein>
<dbReference type="InterPro" id="IPR050583">
    <property type="entry name" value="Mycobacterial_A85_antigen"/>
</dbReference>
<dbReference type="SUPFAM" id="SSF53474">
    <property type="entry name" value="alpha/beta-Hydrolases"/>
    <property type="match status" value="1"/>
</dbReference>
<dbReference type="Proteomes" id="UP000189739">
    <property type="component" value="Unassembled WGS sequence"/>
</dbReference>
<dbReference type="InterPro" id="IPR000801">
    <property type="entry name" value="Esterase-like"/>
</dbReference>
<dbReference type="EMBL" id="MBTF01000037">
    <property type="protein sequence ID" value="OOQ57221.1"/>
    <property type="molecule type" value="Genomic_DNA"/>
</dbReference>
<dbReference type="STRING" id="1792845.BC343_16130"/>
<dbReference type="AlphaFoldDB" id="A0A1S9P8D5"/>
<organism evidence="1 2">
    <name type="scientific">Mucilaginibacter pedocola</name>
    <dbReference type="NCBI Taxonomy" id="1792845"/>
    <lineage>
        <taxon>Bacteria</taxon>
        <taxon>Pseudomonadati</taxon>
        <taxon>Bacteroidota</taxon>
        <taxon>Sphingobacteriia</taxon>
        <taxon>Sphingobacteriales</taxon>
        <taxon>Sphingobacteriaceae</taxon>
        <taxon>Mucilaginibacter</taxon>
    </lineage>
</organism>
<dbReference type="Pfam" id="PF00756">
    <property type="entry name" value="Esterase"/>
    <property type="match status" value="1"/>
</dbReference>
<proteinExistence type="predicted"/>
<gene>
    <name evidence="1" type="ORF">BC343_16130</name>
</gene>
<dbReference type="InterPro" id="IPR029058">
    <property type="entry name" value="AB_hydrolase_fold"/>
</dbReference>